<keyword evidence="1" id="KW-0472">Membrane</keyword>
<dbReference type="Pfam" id="PF03142">
    <property type="entry name" value="Chitin_synth_2"/>
    <property type="match status" value="1"/>
</dbReference>
<dbReference type="AlphaFoldDB" id="K3W2F5"/>
<keyword evidence="3" id="KW-1185">Reference proteome</keyword>
<dbReference type="KEGG" id="fpu:FPSE_02058"/>
<dbReference type="Gene3D" id="2.160.20.10">
    <property type="entry name" value="Single-stranded right-handed beta-helix, Pectin lyase-like"/>
    <property type="match status" value="1"/>
</dbReference>
<keyword evidence="1" id="KW-0812">Transmembrane</keyword>
<reference evidence="2 3" key="1">
    <citation type="journal article" date="2012" name="PLoS Pathog.">
        <title>Comparative pathogenomics reveals horizontally acquired novel virulence genes in fungi infecting cereal hosts.</title>
        <authorList>
            <person name="Gardiner D.M."/>
            <person name="McDonald M.C."/>
            <person name="Covarelli L."/>
            <person name="Solomon P.S."/>
            <person name="Rusu A.G."/>
            <person name="Marshall M."/>
            <person name="Kazan K."/>
            <person name="Chakraborty S."/>
            <person name="McDonald B.A."/>
            <person name="Manners J.M."/>
        </authorList>
    </citation>
    <scope>NUCLEOTIDE SEQUENCE [LARGE SCALE GENOMIC DNA]</scope>
    <source>
        <strain evidence="2 3">CS3096</strain>
    </source>
</reference>
<dbReference type="SUPFAM" id="SSF51126">
    <property type="entry name" value="Pectin lyase-like"/>
    <property type="match status" value="1"/>
</dbReference>
<sequence length="787" mass="86173">MMAVRPEMAGAIRKYSEPVTGELVIHHQVQYLGTDRRLTYSMLSQGKHLQTLFVPDAVSETVAPQSLFHYLSQRRRWGSNAYFNKYFYLSGKKMIPITRIAASIEVIRLSLVYYRILNTALFITSCVRHITALKLVPMLVVGQLPSLWFFCSILLEPVLRKRGHKLLIGYLMNKFATNLGSQVWGVSGVTASSAAPPAAAPGNEEGENKIATDALDAAERGEVVPSMIQDTGGLTKPGRARLRDECVDVEAVPRVKAATPFGPIYFLLRIFFPMPLTRQCFSRCAIFVVVGCFVIVVVACGTYFGLAKRQHHSFDWTTIVSDRGDVLPDFSFAGYHNSTMILRNGSSANITLIFNSSIDDVKPLIQEAIDSIAASGGGTVILPEGRWSITAGINITNGVVVAGAGENKTVLVLQDRPSQPVFTLGTPANNTRPRYGFRSNITNQYLPIGSSSVDVISSDGFAVDQLVYVSRNATEAWIRGNGMNSLVRDDGQQTWLPVDKRMLSPNQISSISGSNITLRIPLTDNFDSNYVQPELLVYTPPYANKEIGIQDLGVEVPDTCSGAPFNDKTCNSAAVYFPSWTVDSWASGLSLKGFNKFFQVDQDASRITIQNCTMDRDQDIQGAALPFDIMIQGSQILVQDCSQNGIPSARCFTVGTGSLTPGPNAVLRHKTKSDVQTIYPHERWAHGLLVEDSSVKTLFVDRGIKGSGHGWSINGGVGWNLDGNVDFESPPLGINWCVGCGGNGHETKGNATFVESGKRVEPRSLFMAQLEERGIHRYDQGDEETDE</sequence>
<dbReference type="InterPro" id="IPR012334">
    <property type="entry name" value="Pectin_lyas_fold"/>
</dbReference>
<dbReference type="EMBL" id="AFNW01000056">
    <property type="protein sequence ID" value="EKJ77560.1"/>
    <property type="molecule type" value="Genomic_DNA"/>
</dbReference>
<dbReference type="HOGENOM" id="CLU_356402_0_0_1"/>
<feature type="transmembrane region" description="Helical" evidence="1">
    <location>
        <begin position="284"/>
        <end position="306"/>
    </location>
</feature>
<evidence type="ECO:0000313" key="3">
    <source>
        <dbReference type="Proteomes" id="UP000007978"/>
    </source>
</evidence>
<evidence type="ECO:0000256" key="1">
    <source>
        <dbReference type="SAM" id="Phobius"/>
    </source>
</evidence>
<dbReference type="GeneID" id="20360677"/>
<dbReference type="eggNOG" id="ENOG502RYVX">
    <property type="taxonomic scope" value="Eukaryota"/>
</dbReference>
<accession>K3W2F5</accession>
<organism evidence="2 3">
    <name type="scientific">Fusarium pseudograminearum (strain CS3096)</name>
    <name type="common">Wheat and barley crown-rot fungus</name>
    <dbReference type="NCBI Taxonomy" id="1028729"/>
    <lineage>
        <taxon>Eukaryota</taxon>
        <taxon>Fungi</taxon>
        <taxon>Dikarya</taxon>
        <taxon>Ascomycota</taxon>
        <taxon>Pezizomycotina</taxon>
        <taxon>Sordariomycetes</taxon>
        <taxon>Hypocreomycetidae</taxon>
        <taxon>Hypocreales</taxon>
        <taxon>Nectriaceae</taxon>
        <taxon>Fusarium</taxon>
    </lineage>
</organism>
<proteinExistence type="predicted"/>
<name>K3W2F5_FUSPC</name>
<gene>
    <name evidence="2" type="ORF">FPSE_02058</name>
</gene>
<protein>
    <submittedName>
        <fullName evidence="2">Uncharacterized protein</fullName>
    </submittedName>
</protein>
<dbReference type="InterPro" id="IPR011050">
    <property type="entry name" value="Pectin_lyase_fold/virulence"/>
</dbReference>
<keyword evidence="1" id="KW-1133">Transmembrane helix</keyword>
<comment type="caution">
    <text evidence="2">The sequence shown here is derived from an EMBL/GenBank/DDBJ whole genome shotgun (WGS) entry which is preliminary data.</text>
</comment>
<dbReference type="OrthoDB" id="509690at2759"/>
<dbReference type="RefSeq" id="XP_009253452.1">
    <property type="nucleotide sequence ID" value="XM_009255177.1"/>
</dbReference>
<dbReference type="Proteomes" id="UP000007978">
    <property type="component" value="Chromosome 2"/>
</dbReference>
<evidence type="ECO:0000313" key="2">
    <source>
        <dbReference type="EMBL" id="EKJ77560.1"/>
    </source>
</evidence>